<proteinExistence type="predicted"/>
<feature type="domain" description="Fibronectin type-III" evidence="3">
    <location>
        <begin position="186"/>
        <end position="280"/>
    </location>
</feature>
<dbReference type="InterPro" id="IPR003961">
    <property type="entry name" value="FN3_dom"/>
</dbReference>
<dbReference type="Pfam" id="PF23759">
    <property type="entry name" value="GBD_T9SS_assoc"/>
    <property type="match status" value="2"/>
</dbReference>
<dbReference type="PROSITE" id="PS50853">
    <property type="entry name" value="FN3"/>
    <property type="match status" value="1"/>
</dbReference>
<dbReference type="Pfam" id="PF00041">
    <property type="entry name" value="fn3"/>
    <property type="match status" value="1"/>
</dbReference>
<keyword evidence="5" id="KW-1185">Reference proteome</keyword>
<organism evidence="4 5">
    <name type="scientific">Chryseobacterium gilvum</name>
    <dbReference type="NCBI Taxonomy" id="2976534"/>
    <lineage>
        <taxon>Bacteria</taxon>
        <taxon>Pseudomonadati</taxon>
        <taxon>Bacteroidota</taxon>
        <taxon>Flavobacteriia</taxon>
        <taxon>Flavobacteriales</taxon>
        <taxon>Weeksellaceae</taxon>
        <taxon>Chryseobacterium group</taxon>
        <taxon>Chryseobacterium</taxon>
    </lineage>
</organism>
<dbReference type="InterPro" id="IPR056600">
    <property type="entry name" value="GBD_T9SS_assoc"/>
</dbReference>
<evidence type="ECO:0000313" key="4">
    <source>
        <dbReference type="EMBL" id="MCU7613256.1"/>
    </source>
</evidence>
<reference evidence="5" key="1">
    <citation type="submission" date="2023-07" db="EMBL/GenBank/DDBJ databases">
        <title>Chryseobacterium sp. GMJ5 Genome sequencing and assembly.</title>
        <authorList>
            <person name="Jung Y."/>
        </authorList>
    </citation>
    <scope>NUCLEOTIDE SEQUENCE [LARGE SCALE GENOMIC DNA]</scope>
    <source>
        <strain evidence="5">GMJ5</strain>
    </source>
</reference>
<dbReference type="CDD" id="cd00063">
    <property type="entry name" value="FN3"/>
    <property type="match status" value="1"/>
</dbReference>
<evidence type="ECO:0000313" key="5">
    <source>
        <dbReference type="Proteomes" id="UP001208114"/>
    </source>
</evidence>
<dbReference type="Gene3D" id="2.60.40.10">
    <property type="entry name" value="Immunoglobulins"/>
    <property type="match status" value="1"/>
</dbReference>
<dbReference type="InterPro" id="IPR026444">
    <property type="entry name" value="Secre_tail"/>
</dbReference>
<feature type="chain" id="PRO_5045839421" evidence="2">
    <location>
        <begin position="21"/>
        <end position="638"/>
    </location>
</feature>
<evidence type="ECO:0000256" key="2">
    <source>
        <dbReference type="SAM" id="SignalP"/>
    </source>
</evidence>
<dbReference type="NCBIfam" id="TIGR04183">
    <property type="entry name" value="Por_Secre_tail"/>
    <property type="match status" value="1"/>
</dbReference>
<dbReference type="Gene3D" id="2.60.120.380">
    <property type="match status" value="2"/>
</dbReference>
<evidence type="ECO:0000259" key="3">
    <source>
        <dbReference type="PROSITE" id="PS50853"/>
    </source>
</evidence>
<dbReference type="InterPro" id="IPR036116">
    <property type="entry name" value="FN3_sf"/>
</dbReference>
<feature type="signal peptide" evidence="2">
    <location>
        <begin position="1"/>
        <end position="20"/>
    </location>
</feature>
<accession>A0ABT2VTD4</accession>
<dbReference type="Proteomes" id="UP001208114">
    <property type="component" value="Unassembled WGS sequence"/>
</dbReference>
<keyword evidence="1 2" id="KW-0732">Signal</keyword>
<dbReference type="InterPro" id="IPR013783">
    <property type="entry name" value="Ig-like_fold"/>
</dbReference>
<comment type="caution">
    <text evidence="4">The sequence shown here is derived from an EMBL/GenBank/DDBJ whole genome shotgun (WGS) entry which is preliminary data.</text>
</comment>
<dbReference type="SUPFAM" id="SSF49265">
    <property type="entry name" value="Fibronectin type III"/>
    <property type="match status" value="2"/>
</dbReference>
<name>A0ABT2VTD4_9FLAO</name>
<sequence>MKKILLACMMTLGVMSSAQISYTYGWEPTGLGSWTTSGSGSFSRSTTTPCTGTGSVRANNYYNASSFLVSPALTGTNGGNLTVNFSYKVTQYSSNTTAATAADFGVIKLDWATSASGPWTTAYTIDNTTHVVSAACAAKTATISGLPAAGNVFIRFEAKSGLSTSDNYVYFDDITISQGAAPSCVGPTALAATGITSSGANITWTASTSVPAGGYDLYYSTSSTAPTSTTTPNYVSIAGTSQALSGLSAGTPYYVWVRSHCTTVDQSAWTAYTFATKPLNDDCAAAVALTVNPDLSCAASTAGTTVGATDSGVAVTTCTGTADDDVWYKFVATNANQTITLSNVVSTGTSSSTSLYTQVLSGTCGTLTSVACGTTNVTSVTGLTVGQTYYVRAYNSNGAGYSNSFNICVGTPPPPPANDVCSGAVALTVAPVFTPITGTTVSAFTDGTTTCQSFRGNNVWYSVVVPASGTLTIETKGVTGSPLTDTVLSVHGGTCGGTFTDIACDDDTGDDNFSKISLTGQTPGATLYVSVWRYTNNSSNLDGQFQLSAYDASVLATSESAVAKNNIKAYPNPFSDVLNISDVAKVKSVSVSDVSGRLVKTIDSPSSALHLEELKSGLYLVTLNMKDGSQQTIKAIKK</sequence>
<dbReference type="RefSeq" id="WP_262989103.1">
    <property type="nucleotide sequence ID" value="NZ_JAOTEN010000001.1"/>
</dbReference>
<gene>
    <name evidence="4" type="ORF">N0B16_02305</name>
</gene>
<protein>
    <submittedName>
        <fullName evidence="4">T9SS type A sorting domain-containing protein</fullName>
    </submittedName>
</protein>
<dbReference type="EMBL" id="JAOTEN010000001">
    <property type="protein sequence ID" value="MCU7613256.1"/>
    <property type="molecule type" value="Genomic_DNA"/>
</dbReference>
<evidence type="ECO:0000256" key="1">
    <source>
        <dbReference type="ARBA" id="ARBA00022729"/>
    </source>
</evidence>
<dbReference type="Pfam" id="PF18962">
    <property type="entry name" value="Por_Secre_tail"/>
    <property type="match status" value="1"/>
</dbReference>